<name>A0A1G1XQJ0_9BACT</name>
<evidence type="ECO:0000313" key="3">
    <source>
        <dbReference type="Proteomes" id="UP000176498"/>
    </source>
</evidence>
<dbReference type="Proteomes" id="UP000176498">
    <property type="component" value="Unassembled WGS sequence"/>
</dbReference>
<evidence type="ECO:0000313" key="2">
    <source>
        <dbReference type="EMBL" id="OGY41860.1"/>
    </source>
</evidence>
<comment type="caution">
    <text evidence="2">The sequence shown here is derived from an EMBL/GenBank/DDBJ whole genome shotgun (WGS) entry which is preliminary data.</text>
</comment>
<gene>
    <name evidence="2" type="ORF">A2Y82_05385</name>
</gene>
<reference evidence="2 3" key="1">
    <citation type="journal article" date="2016" name="Nat. Commun.">
        <title>Thousands of microbial genomes shed light on interconnected biogeochemical processes in an aquifer system.</title>
        <authorList>
            <person name="Anantharaman K."/>
            <person name="Brown C.T."/>
            <person name="Hug L.A."/>
            <person name="Sharon I."/>
            <person name="Castelle C.J."/>
            <person name="Probst A.J."/>
            <person name="Thomas B.C."/>
            <person name="Singh A."/>
            <person name="Wilkins M.J."/>
            <person name="Karaoz U."/>
            <person name="Brodie E.L."/>
            <person name="Williams K.H."/>
            <person name="Hubbard S.S."/>
            <person name="Banfield J.F."/>
        </authorList>
    </citation>
    <scope>NUCLEOTIDE SEQUENCE [LARGE SCALE GENOMIC DNA]</scope>
</reference>
<dbReference type="Gene3D" id="2.30.130.30">
    <property type="entry name" value="Hypothetical protein"/>
    <property type="match status" value="1"/>
</dbReference>
<proteinExistence type="predicted"/>
<protein>
    <recommendedName>
        <fullName evidence="1">DUF3850 domain-containing protein</fullName>
    </recommendedName>
</protein>
<dbReference type="Pfam" id="PF12961">
    <property type="entry name" value="DUF3850"/>
    <property type="match status" value="1"/>
</dbReference>
<sequence>MAIIKKKITPKYYKLVKTGKKKFELRLADFKIKTGNTLILQEWNPKTKKYTGRELKKKVNFILKFKLNDFGQAKEIQKKGLYVIQF</sequence>
<dbReference type="AlphaFoldDB" id="A0A1G1XQJ0"/>
<dbReference type="SUPFAM" id="SSF88697">
    <property type="entry name" value="PUA domain-like"/>
    <property type="match status" value="1"/>
</dbReference>
<dbReference type="InterPro" id="IPR015947">
    <property type="entry name" value="PUA-like_sf"/>
</dbReference>
<dbReference type="InterPro" id="IPR039440">
    <property type="entry name" value="DUF3850"/>
</dbReference>
<accession>A0A1G1XQJ0</accession>
<organism evidence="2 3">
    <name type="scientific">Candidatus Buchananbacteria bacterium RBG_13_36_9</name>
    <dbReference type="NCBI Taxonomy" id="1797530"/>
    <lineage>
        <taxon>Bacteria</taxon>
        <taxon>Candidatus Buchananiibacteriota</taxon>
    </lineage>
</organism>
<feature type="domain" description="DUF3850" evidence="1">
    <location>
        <begin position="7"/>
        <end position="67"/>
    </location>
</feature>
<evidence type="ECO:0000259" key="1">
    <source>
        <dbReference type="Pfam" id="PF12961"/>
    </source>
</evidence>
<dbReference type="EMBL" id="MHHZ01000012">
    <property type="protein sequence ID" value="OGY41860.1"/>
    <property type="molecule type" value="Genomic_DNA"/>
</dbReference>